<dbReference type="KEGG" id="psuu:Psuf_067990"/>
<dbReference type="InterPro" id="IPR053145">
    <property type="entry name" value="AB_hydrolase_Est10"/>
</dbReference>
<dbReference type="Gene3D" id="3.40.50.1820">
    <property type="entry name" value="alpha/beta hydrolase"/>
    <property type="match status" value="1"/>
</dbReference>
<gene>
    <name evidence="2" type="ORF">Psuf_067990</name>
</gene>
<organism evidence="2 3">
    <name type="scientific">Phytohabitans suffuscus</name>
    <dbReference type="NCBI Taxonomy" id="624315"/>
    <lineage>
        <taxon>Bacteria</taxon>
        <taxon>Bacillati</taxon>
        <taxon>Actinomycetota</taxon>
        <taxon>Actinomycetes</taxon>
        <taxon>Micromonosporales</taxon>
        <taxon>Micromonosporaceae</taxon>
    </lineage>
</organism>
<dbReference type="GO" id="GO:0052689">
    <property type="term" value="F:carboxylic ester hydrolase activity"/>
    <property type="evidence" value="ECO:0007669"/>
    <property type="project" value="TreeGrafter"/>
</dbReference>
<evidence type="ECO:0000313" key="3">
    <source>
        <dbReference type="Proteomes" id="UP000503011"/>
    </source>
</evidence>
<dbReference type="InterPro" id="IPR022742">
    <property type="entry name" value="Hydrolase_4"/>
</dbReference>
<dbReference type="InterPro" id="IPR029058">
    <property type="entry name" value="AB_hydrolase_fold"/>
</dbReference>
<evidence type="ECO:0000313" key="2">
    <source>
        <dbReference type="EMBL" id="BCB89486.1"/>
    </source>
</evidence>
<accession>A0A6F8YTW0</accession>
<dbReference type="Proteomes" id="UP000503011">
    <property type="component" value="Chromosome"/>
</dbReference>
<dbReference type="PANTHER" id="PTHR43265">
    <property type="entry name" value="ESTERASE ESTD"/>
    <property type="match status" value="1"/>
</dbReference>
<keyword evidence="3" id="KW-1185">Reference proteome</keyword>
<reference evidence="2 3" key="2">
    <citation type="submission" date="2020-03" db="EMBL/GenBank/DDBJ databases">
        <authorList>
            <person name="Ichikawa N."/>
            <person name="Kimura A."/>
            <person name="Kitahashi Y."/>
            <person name="Uohara A."/>
        </authorList>
    </citation>
    <scope>NUCLEOTIDE SEQUENCE [LARGE SCALE GENOMIC DNA]</scope>
    <source>
        <strain evidence="2 3">NBRC 105367</strain>
    </source>
</reference>
<keyword evidence="2" id="KW-0378">Hydrolase</keyword>
<proteinExistence type="predicted"/>
<dbReference type="AlphaFoldDB" id="A0A6F8YTW0"/>
<protein>
    <submittedName>
        <fullName evidence="2">Acyl-CoA thioester hydrolase</fullName>
    </submittedName>
</protein>
<evidence type="ECO:0000259" key="1">
    <source>
        <dbReference type="Pfam" id="PF12146"/>
    </source>
</evidence>
<dbReference type="PANTHER" id="PTHR43265:SF1">
    <property type="entry name" value="ESTERASE ESTD"/>
    <property type="match status" value="1"/>
</dbReference>
<dbReference type="SUPFAM" id="SSF53474">
    <property type="entry name" value="alpha/beta-Hydrolases"/>
    <property type="match status" value="1"/>
</dbReference>
<reference evidence="2 3" key="1">
    <citation type="submission" date="2020-03" db="EMBL/GenBank/DDBJ databases">
        <title>Whole genome shotgun sequence of Phytohabitans suffuscus NBRC 105367.</title>
        <authorList>
            <person name="Komaki H."/>
            <person name="Tamura T."/>
        </authorList>
    </citation>
    <scope>NUCLEOTIDE SEQUENCE [LARGE SCALE GENOMIC DNA]</scope>
    <source>
        <strain evidence="2 3">NBRC 105367</strain>
    </source>
</reference>
<feature type="domain" description="Serine aminopeptidase S33" evidence="1">
    <location>
        <begin position="71"/>
        <end position="277"/>
    </location>
</feature>
<dbReference type="EMBL" id="AP022871">
    <property type="protein sequence ID" value="BCB89486.1"/>
    <property type="molecule type" value="Genomic_DNA"/>
</dbReference>
<sequence>MDVTTRDSSATGGIRVMDMAARADDGVALAGTLTLPAGAGPHPAALLLPGSGRLDRDSNAGRLRMSLGGPLAEALARRGVASLRYDRRGVAQTPGDWRSVGFLDNRADAAAALRALRRHPEIRAGATGVIGHSEGAVHAVWLGAHERPAAVVLLAGYARPGRQALFWQAARIADTLPRPLRPLLPLVRRIALGKLARLERTTTDTARIGGVRTNARWWREQLAYDPRVDLARIQSPVLAVTGDKDIQVAPDDLAEVERLVPDDVEIHRIPDLTHLLRRDAGRPSLLSYSRLLRQPVDADLLAHVADWTSTQLQSHDWPATGMTRSSGPYLQ</sequence>
<name>A0A6F8YTW0_9ACTN</name>
<dbReference type="Pfam" id="PF12146">
    <property type="entry name" value="Hydrolase_4"/>
    <property type="match status" value="1"/>
</dbReference>